<protein>
    <submittedName>
        <fullName evidence="2">Uncharacterized protein</fullName>
    </submittedName>
</protein>
<feature type="region of interest" description="Disordered" evidence="1">
    <location>
        <begin position="358"/>
        <end position="436"/>
    </location>
</feature>
<feature type="compositionally biased region" description="Low complexity" evidence="1">
    <location>
        <begin position="279"/>
        <end position="288"/>
    </location>
</feature>
<feature type="region of interest" description="Disordered" evidence="1">
    <location>
        <begin position="313"/>
        <end position="342"/>
    </location>
</feature>
<evidence type="ECO:0000256" key="1">
    <source>
        <dbReference type="SAM" id="MobiDB-lite"/>
    </source>
</evidence>
<dbReference type="AlphaFoldDB" id="A0A409WMX3"/>
<dbReference type="InParanoid" id="A0A409WMX3"/>
<feature type="compositionally biased region" description="Low complexity" evidence="1">
    <location>
        <begin position="74"/>
        <end position="92"/>
    </location>
</feature>
<organism evidence="2 3">
    <name type="scientific">Psilocybe cyanescens</name>
    <dbReference type="NCBI Taxonomy" id="93625"/>
    <lineage>
        <taxon>Eukaryota</taxon>
        <taxon>Fungi</taxon>
        <taxon>Dikarya</taxon>
        <taxon>Basidiomycota</taxon>
        <taxon>Agaricomycotina</taxon>
        <taxon>Agaricomycetes</taxon>
        <taxon>Agaricomycetidae</taxon>
        <taxon>Agaricales</taxon>
        <taxon>Agaricineae</taxon>
        <taxon>Strophariaceae</taxon>
        <taxon>Psilocybe</taxon>
    </lineage>
</organism>
<keyword evidence="3" id="KW-1185">Reference proteome</keyword>
<dbReference type="EMBL" id="NHYD01003359">
    <property type="protein sequence ID" value="PPQ79857.1"/>
    <property type="molecule type" value="Genomic_DNA"/>
</dbReference>
<feature type="region of interest" description="Disordered" evidence="1">
    <location>
        <begin position="550"/>
        <end position="587"/>
    </location>
</feature>
<feature type="compositionally biased region" description="Pro residues" evidence="1">
    <location>
        <begin position="476"/>
        <end position="485"/>
    </location>
</feature>
<proteinExistence type="predicted"/>
<accession>A0A409WMX3</accession>
<feature type="compositionally biased region" description="Polar residues" evidence="1">
    <location>
        <begin position="248"/>
        <end position="257"/>
    </location>
</feature>
<feature type="region of interest" description="Disordered" evidence="1">
    <location>
        <begin position="450"/>
        <end position="502"/>
    </location>
</feature>
<feature type="compositionally biased region" description="Low complexity" evidence="1">
    <location>
        <begin position="557"/>
        <end position="578"/>
    </location>
</feature>
<reference evidence="2 3" key="1">
    <citation type="journal article" date="2018" name="Evol. Lett.">
        <title>Horizontal gene cluster transfer increased hallucinogenic mushroom diversity.</title>
        <authorList>
            <person name="Reynolds H.T."/>
            <person name="Vijayakumar V."/>
            <person name="Gluck-Thaler E."/>
            <person name="Korotkin H.B."/>
            <person name="Matheny P.B."/>
            <person name="Slot J.C."/>
        </authorList>
    </citation>
    <scope>NUCLEOTIDE SEQUENCE [LARGE SCALE GENOMIC DNA]</scope>
    <source>
        <strain evidence="2 3">2631</strain>
    </source>
</reference>
<feature type="region of interest" description="Disordered" evidence="1">
    <location>
        <begin position="74"/>
        <end position="98"/>
    </location>
</feature>
<name>A0A409WMX3_PSICY</name>
<evidence type="ECO:0000313" key="2">
    <source>
        <dbReference type="EMBL" id="PPQ79857.1"/>
    </source>
</evidence>
<feature type="compositionally biased region" description="Basic residues" evidence="1">
    <location>
        <begin position="362"/>
        <end position="372"/>
    </location>
</feature>
<feature type="region of interest" description="Disordered" evidence="1">
    <location>
        <begin position="210"/>
        <end position="299"/>
    </location>
</feature>
<dbReference type="Proteomes" id="UP000283269">
    <property type="component" value="Unassembled WGS sequence"/>
</dbReference>
<feature type="region of interest" description="Disordered" evidence="1">
    <location>
        <begin position="1"/>
        <end position="55"/>
    </location>
</feature>
<feature type="compositionally biased region" description="Pro residues" evidence="1">
    <location>
        <begin position="266"/>
        <end position="278"/>
    </location>
</feature>
<dbReference type="OrthoDB" id="3270558at2759"/>
<evidence type="ECO:0000313" key="3">
    <source>
        <dbReference type="Proteomes" id="UP000283269"/>
    </source>
</evidence>
<comment type="caution">
    <text evidence="2">The sequence shown here is derived from an EMBL/GenBank/DDBJ whole genome shotgun (WGS) entry which is preliminary data.</text>
</comment>
<gene>
    <name evidence="2" type="ORF">CVT25_002912</name>
</gene>
<sequence length="757" mass="84232">MPNQPPPDSVARRGRSRQVSDSALARQASEERRTHRKLFIIDSESNSALSMPPPLPIVSPVPMRAAYAPPFMRSASPSPPSSASMSPDYYDSPPSPPRSLEDQVHVAYALDDIHLAKILLLRLKGIEVTSDDDPRIAAVQDEDFDFCFVPNGGLMNERDEKAMREMQAREVERLEERRRIERLRQCERKWEDEKKRLREERLAVLRRKEKKKLEEEHETRRAADEERRRAKRNSSRKIVAFKQPSPSPLASQRQSRAQFVYDFPFAPSPSPSTTPPVPSRQTQTQTQPEPEPVFDESSSVSFNDVLKSMQGPLFPLDFDLRPRRTASPKSTSRTHSLPKKRRQERLLDALLVEIEYNEEERRKRKGKQRALPRRPFPPCLACTAPSPPPLSPALSSSSSSSIPRTSSWLSFRNSSASSSTTDLTTPSSSPITSSKSNWFASPRPKSWLADHPSSLRHSCRPHSLTPVTAADSPLPIDSPNPPKPAPISHLGRQRSTSTVRAAKEGAGTLVRRMSKFVELAKGFQNAYVTTALFSVAASYDNFDDRELDVPDASGKNTTSISSSQDLSSSLSKTPSRSTTRPKLRPAGYRVSSSDVTIFLDPTPLLLGSQISNDIAKSSPTPRYIPLTSPFPLNGSPRTVLPDPLPYRLYFKPVPSPTRSPFRFHALSELHTMYPSSDPAPSATHAPGQVSWRIRSVGNPVHLRLKALHNIMWKRGVQWEGVARETALGGGRERVVGVAYEGIGRSLLTRAASSVSLA</sequence>
<feature type="compositionally biased region" description="Basic and acidic residues" evidence="1">
    <location>
        <begin position="211"/>
        <end position="228"/>
    </location>
</feature>
<feature type="compositionally biased region" description="Low complexity" evidence="1">
    <location>
        <begin position="392"/>
        <end position="436"/>
    </location>
</feature>